<keyword evidence="2" id="KW-1185">Reference proteome</keyword>
<dbReference type="Proteomes" id="UP000789525">
    <property type="component" value="Unassembled WGS sequence"/>
</dbReference>
<sequence>MLGYMIPLFSIATYTTAGMGLSQAQGASIQAAMAAGQLVGRPALGLVLDFFAPITLVAAPSAFALDNYSQEVLHRTGVDVFKIGIGLAGGANIVAAIALFAAKKFERKDRD</sequence>
<reference evidence="1" key="1">
    <citation type="submission" date="2021-06" db="EMBL/GenBank/DDBJ databases">
        <authorList>
            <person name="Kallberg Y."/>
            <person name="Tangrot J."/>
            <person name="Rosling A."/>
        </authorList>
    </citation>
    <scope>NUCLEOTIDE SEQUENCE</scope>
    <source>
        <strain evidence="1">CL356</strain>
    </source>
</reference>
<name>A0ACA9N012_9GLOM</name>
<organism evidence="1 2">
    <name type="scientific">Acaulospora colombiana</name>
    <dbReference type="NCBI Taxonomy" id="27376"/>
    <lineage>
        <taxon>Eukaryota</taxon>
        <taxon>Fungi</taxon>
        <taxon>Fungi incertae sedis</taxon>
        <taxon>Mucoromycota</taxon>
        <taxon>Glomeromycotina</taxon>
        <taxon>Glomeromycetes</taxon>
        <taxon>Diversisporales</taxon>
        <taxon>Acaulosporaceae</taxon>
        <taxon>Acaulospora</taxon>
    </lineage>
</organism>
<gene>
    <name evidence="1" type="ORF">ACOLOM_LOCUS7217</name>
</gene>
<dbReference type="EMBL" id="CAJVPT010016251">
    <property type="protein sequence ID" value="CAG8617539.1"/>
    <property type="molecule type" value="Genomic_DNA"/>
</dbReference>
<proteinExistence type="predicted"/>
<accession>A0ACA9N012</accession>
<protein>
    <submittedName>
        <fullName evidence="1">2088_t:CDS:1</fullName>
    </submittedName>
</protein>
<evidence type="ECO:0000313" key="2">
    <source>
        <dbReference type="Proteomes" id="UP000789525"/>
    </source>
</evidence>
<comment type="caution">
    <text evidence="1">The sequence shown here is derived from an EMBL/GenBank/DDBJ whole genome shotgun (WGS) entry which is preliminary data.</text>
</comment>
<evidence type="ECO:0000313" key="1">
    <source>
        <dbReference type="EMBL" id="CAG8617539.1"/>
    </source>
</evidence>